<feature type="transmembrane region" description="Helical" evidence="1">
    <location>
        <begin position="102"/>
        <end position="127"/>
    </location>
</feature>
<reference evidence="3" key="1">
    <citation type="journal article" date="2019" name="Int. J. Syst. Evol. Microbiol.">
        <title>The Global Catalogue of Microorganisms (GCM) 10K type strain sequencing project: providing services to taxonomists for standard genome sequencing and annotation.</title>
        <authorList>
            <consortium name="The Broad Institute Genomics Platform"/>
            <consortium name="The Broad Institute Genome Sequencing Center for Infectious Disease"/>
            <person name="Wu L."/>
            <person name="Ma J."/>
        </authorList>
    </citation>
    <scope>NUCLEOTIDE SEQUENCE [LARGE SCALE GENOMIC DNA]</scope>
    <source>
        <strain evidence="3">CGMCC 4.7106</strain>
    </source>
</reference>
<dbReference type="EMBL" id="JBHSNW010000008">
    <property type="protein sequence ID" value="MFC5817232.1"/>
    <property type="molecule type" value="Genomic_DNA"/>
</dbReference>
<keyword evidence="1" id="KW-0812">Transmembrane</keyword>
<dbReference type="Proteomes" id="UP001596096">
    <property type="component" value="Unassembled WGS sequence"/>
</dbReference>
<proteinExistence type="predicted"/>
<evidence type="ECO:0000256" key="1">
    <source>
        <dbReference type="SAM" id="Phobius"/>
    </source>
</evidence>
<evidence type="ECO:0000313" key="3">
    <source>
        <dbReference type="Proteomes" id="UP001596096"/>
    </source>
</evidence>
<gene>
    <name evidence="2" type="ORF">ACFPUY_19210</name>
</gene>
<feature type="transmembrane region" description="Helical" evidence="1">
    <location>
        <begin position="38"/>
        <end position="57"/>
    </location>
</feature>
<feature type="transmembrane region" description="Helical" evidence="1">
    <location>
        <begin position="69"/>
        <end position="90"/>
    </location>
</feature>
<keyword evidence="3" id="KW-1185">Reference proteome</keyword>
<protein>
    <recommendedName>
        <fullName evidence="4">Transporter</fullName>
    </recommendedName>
</protein>
<evidence type="ECO:0000313" key="2">
    <source>
        <dbReference type="EMBL" id="MFC5817232.1"/>
    </source>
</evidence>
<organism evidence="2 3">
    <name type="scientific">Nonomuraea harbinensis</name>
    <dbReference type="NCBI Taxonomy" id="1286938"/>
    <lineage>
        <taxon>Bacteria</taxon>
        <taxon>Bacillati</taxon>
        <taxon>Actinomycetota</taxon>
        <taxon>Actinomycetes</taxon>
        <taxon>Streptosporangiales</taxon>
        <taxon>Streptosporangiaceae</taxon>
        <taxon>Nonomuraea</taxon>
    </lineage>
</organism>
<accession>A0ABW1BW35</accession>
<comment type="caution">
    <text evidence="2">The sequence shown here is derived from an EMBL/GenBank/DDBJ whole genome shotgun (WGS) entry which is preliminary data.</text>
</comment>
<name>A0ABW1BW35_9ACTN</name>
<dbReference type="RefSeq" id="WP_219543967.1">
    <property type="nucleotide sequence ID" value="NZ_JAHKRN010000006.1"/>
</dbReference>
<feature type="transmembrane region" description="Helical" evidence="1">
    <location>
        <begin position="134"/>
        <end position="152"/>
    </location>
</feature>
<feature type="transmembrane region" description="Helical" evidence="1">
    <location>
        <begin position="158"/>
        <end position="180"/>
    </location>
</feature>
<keyword evidence="1" id="KW-0472">Membrane</keyword>
<evidence type="ECO:0008006" key="4">
    <source>
        <dbReference type="Google" id="ProtNLM"/>
    </source>
</evidence>
<sequence length="196" mass="19602">MGLFRMAGSAGYVCAVLLIFNVFRRAGAVPETPVTHAVAPFAALSGLFAITGLYLLIRSRTGGLGLAGYVLNGAGLAGAFAVEYTLHFVFPSLPGATVSGLLAGGTGTAFLVTSAVLLSGVLLFGVAAIRSGTLPVAAVLLYAAGMVPGSLRGVVPEWAYLGGLVVAAAGIAWMSARLFAAAGTADPVRRPAGQHA</sequence>
<keyword evidence="1" id="KW-1133">Transmembrane helix</keyword>